<dbReference type="GO" id="GO:0006865">
    <property type="term" value="P:amino acid transport"/>
    <property type="evidence" value="ECO:0007669"/>
    <property type="project" value="TreeGrafter"/>
</dbReference>
<dbReference type="InterPro" id="IPR037272">
    <property type="entry name" value="SNS_sf"/>
</dbReference>
<evidence type="ECO:0000256" key="4">
    <source>
        <dbReference type="ARBA" id="ARBA00022692"/>
    </source>
</evidence>
<evidence type="ECO:0000256" key="9">
    <source>
        <dbReference type="ARBA" id="ARBA00023065"/>
    </source>
</evidence>
<sequence length="173" mass="19678">MMYAVFFLGIYYNVILGYSLTYLYYSFWKILPWTECNPDWTNEYCFVQGSEFVAFFTAVVPILILGVLLTRGVTLQGANWGLAYYLLPDWKKILDYAVWQKAAEQVFFSLGVAQGMTITMGSYNDFSNNLYKDVYIIVFADLLVSFVGGIVVFSVLGNMAYNLRLAVPDVVNS</sequence>
<evidence type="ECO:0000256" key="11">
    <source>
        <dbReference type="ARBA" id="ARBA00023180"/>
    </source>
</evidence>
<evidence type="ECO:0000256" key="3">
    <source>
        <dbReference type="ARBA" id="ARBA00022448"/>
    </source>
</evidence>
<keyword evidence="5" id="KW-0769">Symport</keyword>
<gene>
    <name evidence="17" type="ORF">V5799_024303</name>
</gene>
<evidence type="ECO:0000313" key="18">
    <source>
        <dbReference type="Proteomes" id="UP001321473"/>
    </source>
</evidence>
<keyword evidence="10 16" id="KW-0472">Membrane</keyword>
<evidence type="ECO:0000256" key="7">
    <source>
        <dbReference type="ARBA" id="ARBA00022989"/>
    </source>
</evidence>
<keyword evidence="8 15" id="KW-0915">Sodium</keyword>
<keyword evidence="15" id="KW-0479">Metal-binding</keyword>
<proteinExistence type="inferred from homology"/>
<dbReference type="InterPro" id="IPR000175">
    <property type="entry name" value="Na/ntran_symport"/>
</dbReference>
<comment type="function">
    <text evidence="13">Unusual broad substrate spectrum amino acid:sodium cotransporter that promotes absorption of the D isomers of essential amino acids. Neutral amino acids are the preferred substrates, especially methionine and phenylalanine.</text>
</comment>
<dbReference type="GO" id="GO:0005886">
    <property type="term" value="C:plasma membrane"/>
    <property type="evidence" value="ECO:0007669"/>
    <property type="project" value="TreeGrafter"/>
</dbReference>
<dbReference type="PROSITE" id="PS50267">
    <property type="entry name" value="NA_NEUROTRAN_SYMP_3"/>
    <property type="match status" value="1"/>
</dbReference>
<feature type="transmembrane region" description="Helical" evidence="16">
    <location>
        <begin position="52"/>
        <end position="70"/>
    </location>
</feature>
<keyword evidence="6" id="KW-0029">Amino-acid transport</keyword>
<feature type="transmembrane region" description="Helical" evidence="16">
    <location>
        <begin position="5"/>
        <end position="25"/>
    </location>
</feature>
<dbReference type="SUPFAM" id="SSF161070">
    <property type="entry name" value="SNF-like"/>
    <property type="match status" value="1"/>
</dbReference>
<comment type="similarity">
    <text evidence="2">Belongs to the sodium:neurotransmitter symporter (SNF) (TC 2.A.22) family.</text>
</comment>
<name>A0AAQ4ECV8_AMBAM</name>
<evidence type="ECO:0000256" key="12">
    <source>
        <dbReference type="ARBA" id="ARBA00023201"/>
    </source>
</evidence>
<dbReference type="GO" id="GO:0015293">
    <property type="term" value="F:symporter activity"/>
    <property type="evidence" value="ECO:0007669"/>
    <property type="project" value="UniProtKB-KW"/>
</dbReference>
<dbReference type="Proteomes" id="UP001321473">
    <property type="component" value="Unassembled WGS sequence"/>
</dbReference>
<accession>A0AAQ4ECV8</accession>
<evidence type="ECO:0000313" key="17">
    <source>
        <dbReference type="EMBL" id="KAK8772452.1"/>
    </source>
</evidence>
<reference evidence="17 18" key="1">
    <citation type="journal article" date="2023" name="Arcadia Sci">
        <title>De novo assembly of a long-read Amblyomma americanum tick genome.</title>
        <authorList>
            <person name="Chou S."/>
            <person name="Poskanzer K.E."/>
            <person name="Rollins M."/>
            <person name="Thuy-Boun P.S."/>
        </authorList>
    </citation>
    <scope>NUCLEOTIDE SEQUENCE [LARGE SCALE GENOMIC DNA]</scope>
    <source>
        <strain evidence="17">F_SG_1</strain>
        <tissue evidence="17">Salivary glands</tissue>
    </source>
</reference>
<dbReference type="PANTHER" id="PTHR11616">
    <property type="entry name" value="SODIUM/CHLORIDE DEPENDENT TRANSPORTER"/>
    <property type="match status" value="1"/>
</dbReference>
<evidence type="ECO:0000256" key="1">
    <source>
        <dbReference type="ARBA" id="ARBA00004141"/>
    </source>
</evidence>
<dbReference type="GO" id="GO:0046872">
    <property type="term" value="F:metal ion binding"/>
    <property type="evidence" value="ECO:0007669"/>
    <property type="project" value="UniProtKB-KW"/>
</dbReference>
<feature type="binding site" evidence="15">
    <location>
        <position position="109"/>
    </location>
    <ligand>
        <name>Na(+)</name>
        <dbReference type="ChEBI" id="CHEBI:29101"/>
        <label>1</label>
    </ligand>
</feature>
<feature type="transmembrane region" description="Helical" evidence="16">
    <location>
        <begin position="106"/>
        <end position="123"/>
    </location>
</feature>
<feature type="transmembrane region" description="Helical" evidence="16">
    <location>
        <begin position="135"/>
        <end position="156"/>
    </location>
</feature>
<evidence type="ECO:0000256" key="10">
    <source>
        <dbReference type="ARBA" id="ARBA00023136"/>
    </source>
</evidence>
<keyword evidence="18" id="KW-1185">Reference proteome</keyword>
<dbReference type="PRINTS" id="PR00176">
    <property type="entry name" value="NANEUSMPORT"/>
</dbReference>
<evidence type="ECO:0000256" key="15">
    <source>
        <dbReference type="PIRSR" id="PIRSR600175-1"/>
    </source>
</evidence>
<keyword evidence="9" id="KW-0406">Ion transport</keyword>
<evidence type="ECO:0000256" key="16">
    <source>
        <dbReference type="SAM" id="Phobius"/>
    </source>
</evidence>
<evidence type="ECO:0000256" key="5">
    <source>
        <dbReference type="ARBA" id="ARBA00022847"/>
    </source>
</evidence>
<evidence type="ECO:0000256" key="6">
    <source>
        <dbReference type="ARBA" id="ARBA00022970"/>
    </source>
</evidence>
<dbReference type="Pfam" id="PF00209">
    <property type="entry name" value="SNF"/>
    <property type="match status" value="2"/>
</dbReference>
<dbReference type="AlphaFoldDB" id="A0AAQ4ECV8"/>
<keyword evidence="11" id="KW-0325">Glycoprotein</keyword>
<comment type="subcellular location">
    <subcellularLocation>
        <location evidence="1">Membrane</location>
        <topology evidence="1">Multi-pass membrane protein</topology>
    </subcellularLocation>
</comment>
<dbReference type="EMBL" id="JARKHS020018284">
    <property type="protein sequence ID" value="KAK8772452.1"/>
    <property type="molecule type" value="Genomic_DNA"/>
</dbReference>
<dbReference type="GO" id="GO:0035725">
    <property type="term" value="P:sodium ion transmembrane transport"/>
    <property type="evidence" value="ECO:0007669"/>
    <property type="project" value="TreeGrafter"/>
</dbReference>
<feature type="non-terminal residue" evidence="17">
    <location>
        <position position="173"/>
    </location>
</feature>
<keyword evidence="7 16" id="KW-1133">Transmembrane helix</keyword>
<organism evidence="17 18">
    <name type="scientific">Amblyomma americanum</name>
    <name type="common">Lone star tick</name>
    <dbReference type="NCBI Taxonomy" id="6943"/>
    <lineage>
        <taxon>Eukaryota</taxon>
        <taxon>Metazoa</taxon>
        <taxon>Ecdysozoa</taxon>
        <taxon>Arthropoda</taxon>
        <taxon>Chelicerata</taxon>
        <taxon>Arachnida</taxon>
        <taxon>Acari</taxon>
        <taxon>Parasitiformes</taxon>
        <taxon>Ixodida</taxon>
        <taxon>Ixodoidea</taxon>
        <taxon>Ixodidae</taxon>
        <taxon>Amblyomminae</taxon>
        <taxon>Amblyomma</taxon>
    </lineage>
</organism>
<evidence type="ECO:0000256" key="8">
    <source>
        <dbReference type="ARBA" id="ARBA00023053"/>
    </source>
</evidence>
<keyword evidence="4 16" id="KW-0812">Transmembrane</keyword>
<keyword evidence="3" id="KW-0813">Transport</keyword>
<comment type="caution">
    <text evidence="17">The sequence shown here is derived from an EMBL/GenBank/DDBJ whole genome shotgun (WGS) entry which is preliminary data.</text>
</comment>
<keyword evidence="12" id="KW-0739">Sodium transport</keyword>
<protein>
    <recommendedName>
        <fullName evidence="14">Sodium-dependent nutrient amino acid transporter 1</fullName>
    </recommendedName>
</protein>
<evidence type="ECO:0000256" key="13">
    <source>
        <dbReference type="ARBA" id="ARBA00037785"/>
    </source>
</evidence>
<evidence type="ECO:0000256" key="14">
    <source>
        <dbReference type="ARBA" id="ARBA00040215"/>
    </source>
</evidence>
<dbReference type="PANTHER" id="PTHR11616:SF321">
    <property type="entry name" value="SODIUM-DEPENDENT NUTRIENT AMINO ACID TRANSPORTER 1-RELATED"/>
    <property type="match status" value="1"/>
</dbReference>
<evidence type="ECO:0000256" key="2">
    <source>
        <dbReference type="ARBA" id="ARBA00006459"/>
    </source>
</evidence>